<proteinExistence type="predicted"/>
<evidence type="ECO:0000313" key="2">
    <source>
        <dbReference type="EMBL" id="ABM36379.1"/>
    </source>
</evidence>
<dbReference type="OrthoDB" id="1778949at2"/>
<feature type="compositionally biased region" description="Polar residues" evidence="1">
    <location>
        <begin position="115"/>
        <end position="127"/>
    </location>
</feature>
<dbReference type="HOGENOM" id="CLU_071531_0_0_4"/>
<keyword evidence="3" id="KW-1185">Reference proteome</keyword>
<dbReference type="eggNOG" id="ENOG502ZA0Y">
    <property type="taxonomic scope" value="Bacteria"/>
</dbReference>
<sequence>MKQLSTSGQQAINDIAQRHGFSTDAVSSMLESVINGNGSMAQFNHPEFSGSGQWMSGGMTMVSDMFNSQLKGRVDSLCSELARLVANQPDLLRSGNFQSQNQGGQQQSNHAGEPFQNNGQAAMNPSASLFVPPAPGTSPDWWPSDLRWPNSTGAQNGVRYAYFAQARRLVIELNGTVTVYDTQDHQIGGFSQQQSYGGSVNFSSQYGMLDVTRLPIVSVDGVQQNTNGFANAQATGLGFVPENLPPAQVSQPSPPSSPAFNSAAQQRSGNATAGDADIFLMIEKLADLRSRAIVSDEEFNAKKTELLARL</sequence>
<dbReference type="Proteomes" id="UP000000644">
    <property type="component" value="Chromosome"/>
</dbReference>
<feature type="compositionally biased region" description="Low complexity" evidence="1">
    <location>
        <begin position="94"/>
        <end position="109"/>
    </location>
</feature>
<protein>
    <recommendedName>
        <fullName evidence="4">SHOCT domain-containing protein</fullName>
    </recommendedName>
</protein>
<feature type="region of interest" description="Disordered" evidence="1">
    <location>
        <begin position="241"/>
        <end position="267"/>
    </location>
</feature>
<organism evidence="2 3">
    <name type="scientific">Polaromonas naphthalenivorans (strain CJ2)</name>
    <dbReference type="NCBI Taxonomy" id="365044"/>
    <lineage>
        <taxon>Bacteria</taxon>
        <taxon>Pseudomonadati</taxon>
        <taxon>Pseudomonadota</taxon>
        <taxon>Betaproteobacteria</taxon>
        <taxon>Burkholderiales</taxon>
        <taxon>Comamonadaceae</taxon>
        <taxon>Polaromonas</taxon>
    </lineage>
</organism>
<name>A1VL51_POLNA</name>
<evidence type="ECO:0008006" key="4">
    <source>
        <dbReference type="Google" id="ProtNLM"/>
    </source>
</evidence>
<evidence type="ECO:0000313" key="3">
    <source>
        <dbReference type="Proteomes" id="UP000000644"/>
    </source>
</evidence>
<reference evidence="3" key="1">
    <citation type="journal article" date="2009" name="Environ. Microbiol.">
        <title>The genome of Polaromonas naphthalenivorans strain CJ2, isolated from coal tar-contaminated sediment, reveals physiological and metabolic versatility and evolution through extensive horizontal gene transfer.</title>
        <authorList>
            <person name="Yagi J.M."/>
            <person name="Sims D."/>
            <person name="Brettin T."/>
            <person name="Bruce D."/>
            <person name="Madsen E.L."/>
        </authorList>
    </citation>
    <scope>NUCLEOTIDE SEQUENCE [LARGE SCALE GENOMIC DNA]</scope>
    <source>
        <strain evidence="3">CJ2</strain>
    </source>
</reference>
<evidence type="ECO:0000256" key="1">
    <source>
        <dbReference type="SAM" id="MobiDB-lite"/>
    </source>
</evidence>
<dbReference type="EMBL" id="CP000529">
    <property type="protein sequence ID" value="ABM36379.1"/>
    <property type="molecule type" value="Genomic_DNA"/>
</dbReference>
<dbReference type="KEGG" id="pna:Pnap_1062"/>
<gene>
    <name evidence="2" type="ordered locus">Pnap_1062</name>
</gene>
<feature type="region of interest" description="Disordered" evidence="1">
    <location>
        <begin position="93"/>
        <end position="148"/>
    </location>
</feature>
<dbReference type="STRING" id="365044.Pnap_1062"/>
<accession>A1VL51</accession>
<dbReference type="AlphaFoldDB" id="A1VL51"/>
<dbReference type="RefSeq" id="WP_011800473.1">
    <property type="nucleotide sequence ID" value="NC_008781.1"/>
</dbReference>